<keyword evidence="1" id="KW-0238">DNA-binding</keyword>
<accession>A0A0Y0DBL6</accession>
<dbReference type="Gene3D" id="1.10.10.60">
    <property type="entry name" value="Homeodomain-like"/>
    <property type="match status" value="1"/>
</dbReference>
<reference evidence="1 2" key="1">
    <citation type="journal article" date="2016" name="Genome Announc.">
        <title>Complete Genome Sequence of Bacillus megaterium Bacteriophage Eldridge.</title>
        <authorList>
            <person name="Reveille A.M."/>
            <person name="Eldridge K.A."/>
            <person name="Temple L.M."/>
        </authorList>
    </citation>
    <scope>NUCLEOTIDE SEQUENCE [LARGE SCALE GENOMIC DNA]</scope>
</reference>
<evidence type="ECO:0000313" key="1">
    <source>
        <dbReference type="EMBL" id="AMB18742.1"/>
    </source>
</evidence>
<sequence>MEKEFAIDLKNDFTEEEAAAIKPDISVHTKEEQIIAMYKADATLKEITSKLTVSTRTVYEVLEAHGIEKRVPQVTQKRLAELDAEDKQTIANTYNEGKYTTTELLAVFDLNKNALYTILDELEVPRKRKVKEKKPTIIRVRREGDELMILLTKHGQESVKKVSVSYEV</sequence>
<protein>
    <submittedName>
        <fullName evidence="1">DNA-binding protein</fullName>
    </submittedName>
</protein>
<keyword evidence="2" id="KW-1185">Reference proteome</keyword>
<gene>
    <name evidence="1" type="ORF">Eldridge_0162</name>
</gene>
<organism evidence="1 2">
    <name type="scientific">Bacillus phage Eldridge</name>
    <dbReference type="NCBI Taxonomy" id="1776293"/>
    <lineage>
        <taxon>Viruses</taxon>
        <taxon>Duplodnaviria</taxon>
        <taxon>Heunggongvirae</taxon>
        <taxon>Uroviricota</taxon>
        <taxon>Caudoviricetes</taxon>
        <taxon>Herelleviridae</taxon>
        <taxon>Bastillevirinae</taxon>
        <taxon>Eldridgevirus</taxon>
        <taxon>Eldridgevirus eldridge</taxon>
    </lineage>
</organism>
<evidence type="ECO:0000313" key="2">
    <source>
        <dbReference type="Proteomes" id="UP000204502"/>
    </source>
</evidence>
<name>A0A0Y0DBL6_9CAUD</name>
<dbReference type="EMBL" id="KU253712">
    <property type="protein sequence ID" value="AMB18742.1"/>
    <property type="molecule type" value="Genomic_DNA"/>
</dbReference>
<dbReference type="Proteomes" id="UP000204502">
    <property type="component" value="Segment"/>
</dbReference>
<dbReference type="KEGG" id="vg:28801821"/>
<dbReference type="OrthoDB" id="32358at10239"/>
<dbReference type="GO" id="GO:0003677">
    <property type="term" value="F:DNA binding"/>
    <property type="evidence" value="ECO:0007669"/>
    <property type="project" value="UniProtKB-KW"/>
</dbReference>
<dbReference type="GeneID" id="28801821"/>
<dbReference type="RefSeq" id="YP_009274866.1">
    <property type="nucleotide sequence ID" value="NC_030920.1"/>
</dbReference>
<proteinExistence type="predicted"/>